<accession>A0A9W4X0E6</accession>
<comment type="caution">
    <text evidence="1">The sequence shown here is derived from an EMBL/GenBank/DDBJ whole genome shotgun (WGS) entry which is preliminary data.</text>
</comment>
<proteinExistence type="predicted"/>
<feature type="non-terminal residue" evidence="1">
    <location>
        <position position="71"/>
    </location>
</feature>
<sequence length="71" mass="8338">MPSVHKSKSVKWAYTHFNNNLENILFIDEAAIQLSSYSKTAEYPDINPIENLWYIVKGAKTKKSWELRTFM</sequence>
<dbReference type="EMBL" id="CAMKVN010019707">
    <property type="protein sequence ID" value="CAI2198860.1"/>
    <property type="molecule type" value="Genomic_DNA"/>
</dbReference>
<keyword evidence="2" id="KW-1185">Reference proteome</keyword>
<organism evidence="1 2">
    <name type="scientific">Funneliformis geosporum</name>
    <dbReference type="NCBI Taxonomy" id="1117311"/>
    <lineage>
        <taxon>Eukaryota</taxon>
        <taxon>Fungi</taxon>
        <taxon>Fungi incertae sedis</taxon>
        <taxon>Mucoromycota</taxon>
        <taxon>Glomeromycotina</taxon>
        <taxon>Glomeromycetes</taxon>
        <taxon>Glomerales</taxon>
        <taxon>Glomeraceae</taxon>
        <taxon>Funneliformis</taxon>
    </lineage>
</organism>
<gene>
    <name evidence="1" type="ORF">FWILDA_LOCUS18784</name>
</gene>
<evidence type="ECO:0000313" key="2">
    <source>
        <dbReference type="Proteomes" id="UP001153678"/>
    </source>
</evidence>
<dbReference type="AlphaFoldDB" id="A0A9W4X0E6"/>
<protein>
    <submittedName>
        <fullName evidence="1">10015_t:CDS:1</fullName>
    </submittedName>
</protein>
<reference evidence="1" key="1">
    <citation type="submission" date="2022-08" db="EMBL/GenBank/DDBJ databases">
        <authorList>
            <person name="Kallberg Y."/>
            <person name="Tangrot J."/>
            <person name="Rosling A."/>
        </authorList>
    </citation>
    <scope>NUCLEOTIDE SEQUENCE</scope>
    <source>
        <strain evidence="1">Wild A</strain>
    </source>
</reference>
<dbReference type="Proteomes" id="UP001153678">
    <property type="component" value="Unassembled WGS sequence"/>
</dbReference>
<name>A0A9W4X0E6_9GLOM</name>
<evidence type="ECO:0000313" key="1">
    <source>
        <dbReference type="EMBL" id="CAI2198860.1"/>
    </source>
</evidence>